<dbReference type="PROSITE" id="PS00135">
    <property type="entry name" value="TRYPSIN_SER"/>
    <property type="match status" value="1"/>
</dbReference>
<keyword evidence="6" id="KW-1015">Disulfide bond</keyword>
<dbReference type="PROSITE" id="PS50240">
    <property type="entry name" value="TRYPSIN_DOM"/>
    <property type="match status" value="1"/>
</dbReference>
<dbReference type="EMBL" id="MRZV01000268">
    <property type="protein sequence ID" value="PIK53988.1"/>
    <property type="molecule type" value="Genomic_DNA"/>
</dbReference>
<dbReference type="PANTHER" id="PTHR24264:SF65">
    <property type="entry name" value="SRCR DOMAIN-CONTAINING PROTEIN"/>
    <property type="match status" value="1"/>
</dbReference>
<dbReference type="Gene3D" id="2.40.10.10">
    <property type="entry name" value="Trypsin-like serine proteases"/>
    <property type="match status" value="1"/>
</dbReference>
<evidence type="ECO:0000256" key="3">
    <source>
        <dbReference type="ARBA" id="ARBA00022670"/>
    </source>
</evidence>
<dbReference type="PANTHER" id="PTHR24264">
    <property type="entry name" value="TRYPSIN-RELATED"/>
    <property type="match status" value="1"/>
</dbReference>
<reference evidence="9 10" key="1">
    <citation type="journal article" date="2017" name="PLoS Biol.">
        <title>The sea cucumber genome provides insights into morphological evolution and visceral regeneration.</title>
        <authorList>
            <person name="Zhang X."/>
            <person name="Sun L."/>
            <person name="Yuan J."/>
            <person name="Sun Y."/>
            <person name="Gao Y."/>
            <person name="Zhang L."/>
            <person name="Li S."/>
            <person name="Dai H."/>
            <person name="Hamel J.F."/>
            <person name="Liu C."/>
            <person name="Yu Y."/>
            <person name="Liu S."/>
            <person name="Lin W."/>
            <person name="Guo K."/>
            <person name="Jin S."/>
            <person name="Xu P."/>
            <person name="Storey K.B."/>
            <person name="Huan P."/>
            <person name="Zhang T."/>
            <person name="Zhou Y."/>
            <person name="Zhang J."/>
            <person name="Lin C."/>
            <person name="Li X."/>
            <person name="Xing L."/>
            <person name="Huo D."/>
            <person name="Sun M."/>
            <person name="Wang L."/>
            <person name="Mercier A."/>
            <person name="Li F."/>
            <person name="Yang H."/>
            <person name="Xiang J."/>
        </authorList>
    </citation>
    <scope>NUCLEOTIDE SEQUENCE [LARGE SCALE GENOMIC DNA]</scope>
    <source>
        <strain evidence="9">Shaxun</strain>
        <tissue evidence="9">Muscle</tissue>
    </source>
</reference>
<dbReference type="InterPro" id="IPR043504">
    <property type="entry name" value="Peptidase_S1_PA_chymotrypsin"/>
</dbReference>
<dbReference type="SUPFAM" id="SSF50494">
    <property type="entry name" value="Trypsin-like serine proteases"/>
    <property type="match status" value="1"/>
</dbReference>
<dbReference type="Proteomes" id="UP000230750">
    <property type="component" value="Unassembled WGS sequence"/>
</dbReference>
<evidence type="ECO:0000256" key="4">
    <source>
        <dbReference type="ARBA" id="ARBA00022801"/>
    </source>
</evidence>
<dbReference type="AlphaFoldDB" id="A0A2G8L149"/>
<dbReference type="STRING" id="307972.A0A2G8L149"/>
<keyword evidence="9" id="KW-0472">Membrane</keyword>
<keyword evidence="9" id="KW-0812">Transmembrane</keyword>
<evidence type="ECO:0000256" key="6">
    <source>
        <dbReference type="ARBA" id="ARBA00023157"/>
    </source>
</evidence>
<dbReference type="InterPro" id="IPR033116">
    <property type="entry name" value="TRYPSIN_SER"/>
</dbReference>
<feature type="domain" description="Peptidase S1" evidence="8">
    <location>
        <begin position="29"/>
        <end position="110"/>
    </location>
</feature>
<sequence>MLVPSAFQKEMSLMMGTYAGFLVGETLVCTQSNVYGSKLTQQMICAGMLAGGVDTCDGDSGGPLQCKNALTGTWKLWGITSWGFGCAQPNAPGVYAKVTEYLQWIERKRSSETC</sequence>
<keyword evidence="5" id="KW-0720">Serine protease</keyword>
<comment type="subcellular location">
    <subcellularLocation>
        <location evidence="1">Secreted</location>
    </subcellularLocation>
</comment>
<keyword evidence="3 9" id="KW-0645">Protease</keyword>
<proteinExistence type="inferred from homology"/>
<evidence type="ECO:0000256" key="2">
    <source>
        <dbReference type="ARBA" id="ARBA00022525"/>
    </source>
</evidence>
<dbReference type="InterPro" id="IPR001254">
    <property type="entry name" value="Trypsin_dom"/>
</dbReference>
<dbReference type="GO" id="GO:0005615">
    <property type="term" value="C:extracellular space"/>
    <property type="evidence" value="ECO:0007669"/>
    <property type="project" value="TreeGrafter"/>
</dbReference>
<dbReference type="GO" id="GO:0004252">
    <property type="term" value="F:serine-type endopeptidase activity"/>
    <property type="evidence" value="ECO:0007669"/>
    <property type="project" value="InterPro"/>
</dbReference>
<evidence type="ECO:0000256" key="7">
    <source>
        <dbReference type="ARBA" id="ARBA00024195"/>
    </source>
</evidence>
<dbReference type="InterPro" id="IPR050127">
    <property type="entry name" value="Serine_Proteases_S1"/>
</dbReference>
<name>A0A2G8L149_STIJA</name>
<evidence type="ECO:0000259" key="8">
    <source>
        <dbReference type="PROSITE" id="PS50240"/>
    </source>
</evidence>
<organism evidence="9 10">
    <name type="scientific">Stichopus japonicus</name>
    <name type="common">Sea cucumber</name>
    <dbReference type="NCBI Taxonomy" id="307972"/>
    <lineage>
        <taxon>Eukaryota</taxon>
        <taxon>Metazoa</taxon>
        <taxon>Echinodermata</taxon>
        <taxon>Eleutherozoa</taxon>
        <taxon>Echinozoa</taxon>
        <taxon>Holothuroidea</taxon>
        <taxon>Aspidochirotacea</taxon>
        <taxon>Aspidochirotida</taxon>
        <taxon>Stichopodidae</taxon>
        <taxon>Apostichopus</taxon>
    </lineage>
</organism>
<dbReference type="SMART" id="SM00020">
    <property type="entry name" value="Tryp_SPc"/>
    <property type="match status" value="1"/>
</dbReference>
<accession>A0A2G8L149</accession>
<dbReference type="InterPro" id="IPR009003">
    <property type="entry name" value="Peptidase_S1_PA"/>
</dbReference>
<comment type="caution">
    <text evidence="9">The sequence shown here is derived from an EMBL/GenBank/DDBJ whole genome shotgun (WGS) entry which is preliminary data.</text>
</comment>
<protein>
    <submittedName>
        <fullName evidence="9">Putative transmembrane protease serine 9-like</fullName>
    </submittedName>
</protein>
<dbReference type="Pfam" id="PF00089">
    <property type="entry name" value="Trypsin"/>
    <property type="match status" value="1"/>
</dbReference>
<evidence type="ECO:0000256" key="5">
    <source>
        <dbReference type="ARBA" id="ARBA00022825"/>
    </source>
</evidence>
<keyword evidence="2" id="KW-0964">Secreted</keyword>
<keyword evidence="10" id="KW-1185">Reference proteome</keyword>
<keyword evidence="4" id="KW-0378">Hydrolase</keyword>
<evidence type="ECO:0000256" key="1">
    <source>
        <dbReference type="ARBA" id="ARBA00004613"/>
    </source>
</evidence>
<evidence type="ECO:0000313" key="10">
    <source>
        <dbReference type="Proteomes" id="UP000230750"/>
    </source>
</evidence>
<evidence type="ECO:0000313" key="9">
    <source>
        <dbReference type="EMBL" id="PIK53988.1"/>
    </source>
</evidence>
<dbReference type="FunFam" id="2.40.10.10:FF:000002">
    <property type="entry name" value="Transmembrane protease serine"/>
    <property type="match status" value="1"/>
</dbReference>
<gene>
    <name evidence="9" type="ORF">BSL78_09125</name>
</gene>
<dbReference type="GO" id="GO:0006508">
    <property type="term" value="P:proteolysis"/>
    <property type="evidence" value="ECO:0007669"/>
    <property type="project" value="UniProtKB-KW"/>
</dbReference>
<dbReference type="OrthoDB" id="5979691at2759"/>
<comment type="similarity">
    <text evidence="7">Belongs to the peptidase S1 family. CLIP subfamily.</text>
</comment>